<reference evidence="1" key="1">
    <citation type="journal article" date="2015" name="Nature">
        <title>Complex archaea that bridge the gap between prokaryotes and eukaryotes.</title>
        <authorList>
            <person name="Spang A."/>
            <person name="Saw J.H."/>
            <person name="Jorgensen S.L."/>
            <person name="Zaremba-Niedzwiedzka K."/>
            <person name="Martijn J."/>
            <person name="Lind A.E."/>
            <person name="van Eijk R."/>
            <person name="Schleper C."/>
            <person name="Guy L."/>
            <person name="Ettema T.J."/>
        </authorList>
    </citation>
    <scope>NUCLEOTIDE SEQUENCE</scope>
</reference>
<name>A0A0F9IR15_9ZZZZ</name>
<dbReference type="AlphaFoldDB" id="A0A0F9IR15"/>
<proteinExistence type="predicted"/>
<sequence length="267" mass="27447">MANIEWIGTTTPGDLDVAANWVGGVAPGAADVAVFNAGSQDVDPSLGNIAAWAGMEIYSGYTGAIGGSGNELTTSVTTLKHLGSAALWFKDSAGTSVDVYIRCSDPSTVVNIGDGPFTGVHCMRGTITIAGDVGNITLLTVGMKDNPTSDVTLNIVANANTITDYYQYGGVVTAQMATTRAEINNGIFTLNGSVTAGRLLVSGGQVNHDSTGTITDMLLHGGRTDLGDKIKTITKSAAFPGSTLIKNDTIHTFTAALVDLRENVSGN</sequence>
<organism evidence="1">
    <name type="scientific">marine sediment metagenome</name>
    <dbReference type="NCBI Taxonomy" id="412755"/>
    <lineage>
        <taxon>unclassified sequences</taxon>
        <taxon>metagenomes</taxon>
        <taxon>ecological metagenomes</taxon>
    </lineage>
</organism>
<gene>
    <name evidence="1" type="ORF">LCGC14_1548510</name>
</gene>
<comment type="caution">
    <text evidence="1">The sequence shown here is derived from an EMBL/GenBank/DDBJ whole genome shotgun (WGS) entry which is preliminary data.</text>
</comment>
<evidence type="ECO:0000313" key="1">
    <source>
        <dbReference type="EMBL" id="KKM59105.1"/>
    </source>
</evidence>
<accession>A0A0F9IR15</accession>
<dbReference type="EMBL" id="LAZR01011802">
    <property type="protein sequence ID" value="KKM59105.1"/>
    <property type="molecule type" value="Genomic_DNA"/>
</dbReference>
<protein>
    <submittedName>
        <fullName evidence="1">Uncharacterized protein</fullName>
    </submittedName>
</protein>